<dbReference type="STRING" id="1797582.A2442_01320"/>
<dbReference type="Gene3D" id="3.90.1150.10">
    <property type="entry name" value="Aspartate Aminotransferase, domain 1"/>
    <property type="match status" value="1"/>
</dbReference>
<dbReference type="InterPro" id="IPR016454">
    <property type="entry name" value="Cysteine_dSase"/>
</dbReference>
<dbReference type="Gene3D" id="1.10.260.50">
    <property type="match status" value="1"/>
</dbReference>
<evidence type="ECO:0000256" key="4">
    <source>
        <dbReference type="ARBA" id="ARBA00022723"/>
    </source>
</evidence>
<evidence type="ECO:0000256" key="1">
    <source>
        <dbReference type="ARBA" id="ARBA00001933"/>
    </source>
</evidence>
<dbReference type="InterPro" id="IPR015422">
    <property type="entry name" value="PyrdxlP-dep_Trfase_small"/>
</dbReference>
<comment type="similarity">
    <text evidence="2">Belongs to the class-V pyridoxal-phosphate-dependent aminotransferase family. NifS/IscS subfamily.</text>
</comment>
<evidence type="ECO:0000256" key="6">
    <source>
        <dbReference type="ARBA" id="ARBA00023004"/>
    </source>
</evidence>
<dbReference type="SUPFAM" id="SSF53383">
    <property type="entry name" value="PLP-dependent transferases"/>
    <property type="match status" value="1"/>
</dbReference>
<keyword evidence="4" id="KW-0479">Metal-binding</keyword>
<sequence>MFKIRKTRIFMDYATSTPIRKEVLKAMQPYWIEKYGNPGTIHQFGVEAKKALDDSRKKISQILKCHSDEIIFTASGTESNSMAIFGVIEKLAEKGADLNKLHMITTVMEHPSILEWFARYEKKGVRVNYIGIDEEGIIDLKELRKVLCPETFFVSVMYVNNEIGTIQPITKIAHIIKDHNKKFTGVKRLPTIFHTDASQAPLYLPLDIHSLGVDMLTIDGQKIYGPKGVGVLFKKREVEISPLVVGGSQEGGLRAGTENIPLIVGLAKALELANEDREKESARLTKIRNGFIDRVLKEISGSVLNGSREKRLPNSVNVSIPNIDTEFTIIKLDSKGIACSSKSACMGKSKKDSYVVEALGNNMGNSLRFTLGRSTSKKDVDYVVDMIKRSIGK</sequence>
<comment type="cofactor">
    <cofactor evidence="1">
        <name>pyridoxal 5'-phosphate</name>
        <dbReference type="ChEBI" id="CHEBI:597326"/>
    </cofactor>
</comment>
<evidence type="ECO:0000313" key="10">
    <source>
        <dbReference type="EMBL" id="OGD66746.1"/>
    </source>
</evidence>
<dbReference type="GO" id="GO:0051536">
    <property type="term" value="F:iron-sulfur cluster binding"/>
    <property type="evidence" value="ECO:0007669"/>
    <property type="project" value="UniProtKB-KW"/>
</dbReference>
<dbReference type="PANTHER" id="PTHR11601:SF34">
    <property type="entry name" value="CYSTEINE DESULFURASE"/>
    <property type="match status" value="1"/>
</dbReference>
<name>A0A1F5EHS0_9BACT</name>
<proteinExistence type="inferred from homology"/>
<dbReference type="InterPro" id="IPR000192">
    <property type="entry name" value="Aminotrans_V_dom"/>
</dbReference>
<keyword evidence="5" id="KW-0663">Pyridoxal phosphate</keyword>
<comment type="caution">
    <text evidence="10">The sequence shown here is derived from an EMBL/GenBank/DDBJ whole genome shotgun (WGS) entry which is preliminary data.</text>
</comment>
<keyword evidence="6" id="KW-0408">Iron</keyword>
<dbReference type="Pfam" id="PF00266">
    <property type="entry name" value="Aminotran_5"/>
    <property type="match status" value="1"/>
</dbReference>
<dbReference type="GO" id="GO:0031071">
    <property type="term" value="F:cysteine desulfurase activity"/>
    <property type="evidence" value="ECO:0007669"/>
    <property type="project" value="UniProtKB-EC"/>
</dbReference>
<keyword evidence="7" id="KW-0411">Iron-sulfur</keyword>
<feature type="domain" description="Aminotransferase class V" evidence="9">
    <location>
        <begin position="9"/>
        <end position="383"/>
    </location>
</feature>
<evidence type="ECO:0000256" key="5">
    <source>
        <dbReference type="ARBA" id="ARBA00022898"/>
    </source>
</evidence>
<gene>
    <name evidence="10" type="ORF">A2442_01320</name>
</gene>
<evidence type="ECO:0000256" key="3">
    <source>
        <dbReference type="ARBA" id="ARBA00022679"/>
    </source>
</evidence>
<comment type="catalytic activity">
    <reaction evidence="8">
        <text>(sulfur carrier)-H + L-cysteine = (sulfur carrier)-SH + L-alanine</text>
        <dbReference type="Rhea" id="RHEA:43892"/>
        <dbReference type="Rhea" id="RHEA-COMP:14737"/>
        <dbReference type="Rhea" id="RHEA-COMP:14739"/>
        <dbReference type="ChEBI" id="CHEBI:29917"/>
        <dbReference type="ChEBI" id="CHEBI:35235"/>
        <dbReference type="ChEBI" id="CHEBI:57972"/>
        <dbReference type="ChEBI" id="CHEBI:64428"/>
        <dbReference type="EC" id="2.8.1.7"/>
    </reaction>
</comment>
<dbReference type="InterPro" id="IPR015424">
    <property type="entry name" value="PyrdxlP-dep_Trfase"/>
</dbReference>
<accession>A0A1F5EHS0</accession>
<dbReference type="Proteomes" id="UP000179003">
    <property type="component" value="Unassembled WGS sequence"/>
</dbReference>
<dbReference type="Gene3D" id="3.40.640.10">
    <property type="entry name" value="Type I PLP-dependent aspartate aminotransferase-like (Major domain)"/>
    <property type="match status" value="1"/>
</dbReference>
<dbReference type="PANTHER" id="PTHR11601">
    <property type="entry name" value="CYSTEINE DESULFURYLASE FAMILY MEMBER"/>
    <property type="match status" value="1"/>
</dbReference>
<dbReference type="InterPro" id="IPR015421">
    <property type="entry name" value="PyrdxlP-dep_Trfase_major"/>
</dbReference>
<reference evidence="10 11" key="1">
    <citation type="journal article" date="2016" name="Nat. Commun.">
        <title>Thousands of microbial genomes shed light on interconnected biogeochemical processes in an aquifer system.</title>
        <authorList>
            <person name="Anantharaman K."/>
            <person name="Brown C.T."/>
            <person name="Hug L.A."/>
            <person name="Sharon I."/>
            <person name="Castelle C.J."/>
            <person name="Probst A.J."/>
            <person name="Thomas B.C."/>
            <person name="Singh A."/>
            <person name="Wilkins M.J."/>
            <person name="Karaoz U."/>
            <person name="Brodie E.L."/>
            <person name="Williams K.H."/>
            <person name="Hubbard S.S."/>
            <person name="Banfield J.F."/>
        </authorList>
    </citation>
    <scope>NUCLEOTIDE SEQUENCE [LARGE SCALE GENOMIC DNA]</scope>
</reference>
<evidence type="ECO:0000256" key="7">
    <source>
        <dbReference type="ARBA" id="ARBA00023014"/>
    </source>
</evidence>
<dbReference type="GO" id="GO:0046872">
    <property type="term" value="F:metal ion binding"/>
    <property type="evidence" value="ECO:0007669"/>
    <property type="project" value="UniProtKB-KW"/>
</dbReference>
<protein>
    <recommendedName>
        <fullName evidence="9">Aminotransferase class V domain-containing protein</fullName>
    </recommendedName>
</protein>
<dbReference type="PIRSF" id="PIRSF005572">
    <property type="entry name" value="NifS"/>
    <property type="match status" value="1"/>
</dbReference>
<organism evidence="10 11">
    <name type="scientific">Candidatus Campbellbacteria bacterium RIFOXYC2_FULL_35_25</name>
    <dbReference type="NCBI Taxonomy" id="1797582"/>
    <lineage>
        <taxon>Bacteria</taxon>
        <taxon>Candidatus Campbelliibacteriota</taxon>
    </lineage>
</organism>
<evidence type="ECO:0000259" key="9">
    <source>
        <dbReference type="Pfam" id="PF00266"/>
    </source>
</evidence>
<evidence type="ECO:0000256" key="2">
    <source>
        <dbReference type="ARBA" id="ARBA00006490"/>
    </source>
</evidence>
<dbReference type="EMBL" id="MFAE01000014">
    <property type="protein sequence ID" value="OGD66746.1"/>
    <property type="molecule type" value="Genomic_DNA"/>
</dbReference>
<dbReference type="AlphaFoldDB" id="A0A1F5EHS0"/>
<evidence type="ECO:0000313" key="11">
    <source>
        <dbReference type="Proteomes" id="UP000179003"/>
    </source>
</evidence>
<keyword evidence="3" id="KW-0808">Transferase</keyword>
<evidence type="ECO:0000256" key="8">
    <source>
        <dbReference type="ARBA" id="ARBA00050776"/>
    </source>
</evidence>